<proteinExistence type="predicted"/>
<sequence length="307" mass="33647">MSSINFNKIQFVNGFQPGGSAATGKLQQHIISSHRARTAHARARLRRTRDYHAAKARQLRLPVQKEGATENDQGGEDVTSTSSMEPDAAISDAELLGVLSSSTSPLLVNRLDAHETFPAPVKPFEYPLFHHYVKMVIPASITHCKKLSKQRSYAERMCTEWVRLALMNEGFLSGILLVASRHLSMIYHYNQIKSRELTQLALQYKVTCVGSLNLSITANHSSKFSDSTIAQVIVLTLDEIALGDLLMARNHMRGAIRMVELNGGPATLGLDGFLELVFHDFVSELGMLPGLPDQAPSAPCGGAFHGL</sequence>
<dbReference type="STRING" id="1328760.A0A165A0Y2"/>
<dbReference type="OMA" id="RTIQYQA"/>
<evidence type="ECO:0000313" key="3">
    <source>
        <dbReference type="Proteomes" id="UP000076632"/>
    </source>
</evidence>
<evidence type="ECO:0000256" key="1">
    <source>
        <dbReference type="SAM" id="MobiDB-lite"/>
    </source>
</evidence>
<dbReference type="EMBL" id="KV407465">
    <property type="protein sequence ID" value="KZF19799.1"/>
    <property type="molecule type" value="Genomic_DNA"/>
</dbReference>
<dbReference type="RefSeq" id="XP_018185354.1">
    <property type="nucleotide sequence ID" value="XM_018336371.1"/>
</dbReference>
<dbReference type="InterPro" id="IPR021858">
    <property type="entry name" value="Fun_TF"/>
</dbReference>
<keyword evidence="3" id="KW-1185">Reference proteome</keyword>
<dbReference type="InParanoid" id="A0A165A0Y2"/>
<dbReference type="AlphaFoldDB" id="A0A165A0Y2"/>
<dbReference type="Pfam" id="PF11951">
    <property type="entry name" value="Fungal_trans_2"/>
    <property type="match status" value="1"/>
</dbReference>
<name>A0A165A0Y2_XYLHT</name>
<dbReference type="PANTHER" id="PTHR37540:SF5">
    <property type="entry name" value="TRANSCRIPTION FACTOR DOMAIN-CONTAINING PROTEIN"/>
    <property type="match status" value="1"/>
</dbReference>
<feature type="region of interest" description="Disordered" evidence="1">
    <location>
        <begin position="55"/>
        <end position="84"/>
    </location>
</feature>
<gene>
    <name evidence="2" type="ORF">L228DRAFT_285733</name>
</gene>
<organism evidence="2 3">
    <name type="scientific">Xylona heveae (strain CBS 132557 / TC161)</name>
    <dbReference type="NCBI Taxonomy" id="1328760"/>
    <lineage>
        <taxon>Eukaryota</taxon>
        <taxon>Fungi</taxon>
        <taxon>Dikarya</taxon>
        <taxon>Ascomycota</taxon>
        <taxon>Pezizomycotina</taxon>
        <taxon>Xylonomycetes</taxon>
        <taxon>Xylonales</taxon>
        <taxon>Xylonaceae</taxon>
        <taxon>Xylona</taxon>
    </lineage>
</organism>
<dbReference type="PANTHER" id="PTHR37540">
    <property type="entry name" value="TRANSCRIPTION FACTOR (ACR-2), PUTATIVE-RELATED-RELATED"/>
    <property type="match status" value="1"/>
</dbReference>
<reference evidence="2 3" key="1">
    <citation type="journal article" date="2016" name="Fungal Biol.">
        <title>The genome of Xylona heveae provides a window into fungal endophytism.</title>
        <authorList>
            <person name="Gazis R."/>
            <person name="Kuo A."/>
            <person name="Riley R."/>
            <person name="LaButti K."/>
            <person name="Lipzen A."/>
            <person name="Lin J."/>
            <person name="Amirebrahimi M."/>
            <person name="Hesse C.N."/>
            <person name="Spatafora J.W."/>
            <person name="Henrissat B."/>
            <person name="Hainaut M."/>
            <person name="Grigoriev I.V."/>
            <person name="Hibbett D.S."/>
        </authorList>
    </citation>
    <scope>NUCLEOTIDE SEQUENCE [LARGE SCALE GENOMIC DNA]</scope>
    <source>
        <strain evidence="2 3">TC161</strain>
    </source>
</reference>
<dbReference type="Proteomes" id="UP000076632">
    <property type="component" value="Unassembled WGS sequence"/>
</dbReference>
<protein>
    <submittedName>
        <fullName evidence="2">Uncharacterized protein</fullName>
    </submittedName>
</protein>
<accession>A0A165A0Y2</accession>
<dbReference type="OrthoDB" id="5620at2759"/>
<dbReference type="GeneID" id="28901508"/>
<evidence type="ECO:0000313" key="2">
    <source>
        <dbReference type="EMBL" id="KZF19799.1"/>
    </source>
</evidence>